<proteinExistence type="predicted"/>
<comment type="caution">
    <text evidence="3">The sequence shown here is derived from an EMBL/GenBank/DDBJ whole genome shotgun (WGS) entry which is preliminary data.</text>
</comment>
<feature type="region of interest" description="Disordered" evidence="2">
    <location>
        <begin position="157"/>
        <end position="348"/>
    </location>
</feature>
<dbReference type="AlphaFoldDB" id="G4TUI6"/>
<keyword evidence="4" id="KW-1185">Reference proteome</keyword>
<evidence type="ECO:0000313" key="3">
    <source>
        <dbReference type="EMBL" id="CCA74979.1"/>
    </source>
</evidence>
<dbReference type="EMBL" id="CAFZ01000381">
    <property type="protein sequence ID" value="CCA74979.1"/>
    <property type="molecule type" value="Genomic_DNA"/>
</dbReference>
<feature type="compositionally biased region" description="Basic and acidic residues" evidence="2">
    <location>
        <begin position="251"/>
        <end position="286"/>
    </location>
</feature>
<feature type="compositionally biased region" description="Basic and acidic residues" evidence="2">
    <location>
        <begin position="337"/>
        <end position="348"/>
    </location>
</feature>
<organism evidence="3 4">
    <name type="scientific">Serendipita indica (strain DSM 11827)</name>
    <name type="common">Root endophyte fungus</name>
    <name type="synonym">Piriformospora indica</name>
    <dbReference type="NCBI Taxonomy" id="1109443"/>
    <lineage>
        <taxon>Eukaryota</taxon>
        <taxon>Fungi</taxon>
        <taxon>Dikarya</taxon>
        <taxon>Basidiomycota</taxon>
        <taxon>Agaricomycotina</taxon>
        <taxon>Agaricomycetes</taxon>
        <taxon>Sebacinales</taxon>
        <taxon>Serendipitaceae</taxon>
        <taxon>Serendipita</taxon>
    </lineage>
</organism>
<dbReference type="STRING" id="1109443.G4TUI6"/>
<protein>
    <submittedName>
        <fullName evidence="3">Uncharacterized protein</fullName>
    </submittedName>
</protein>
<reference evidence="3 4" key="1">
    <citation type="journal article" date="2011" name="PLoS Pathog.">
        <title>Endophytic Life Strategies Decoded by Genome and Transcriptome Analyses of the Mutualistic Root Symbiont Piriformospora indica.</title>
        <authorList>
            <person name="Zuccaro A."/>
            <person name="Lahrmann U."/>
            <person name="Guldener U."/>
            <person name="Langen G."/>
            <person name="Pfiffi S."/>
            <person name="Biedenkopf D."/>
            <person name="Wong P."/>
            <person name="Samans B."/>
            <person name="Grimm C."/>
            <person name="Basiewicz M."/>
            <person name="Murat C."/>
            <person name="Martin F."/>
            <person name="Kogel K.H."/>
        </authorList>
    </citation>
    <scope>NUCLEOTIDE SEQUENCE [LARGE SCALE GENOMIC DNA]</scope>
    <source>
        <strain evidence="3 4">DSM 11827</strain>
    </source>
</reference>
<dbReference type="Proteomes" id="UP000007148">
    <property type="component" value="Unassembled WGS sequence"/>
</dbReference>
<accession>G4TUI6</accession>
<dbReference type="InParanoid" id="G4TUI6"/>
<dbReference type="OMA" id="VTQLRQY"/>
<dbReference type="HOGENOM" id="CLU_041315_0_0_1"/>
<evidence type="ECO:0000256" key="1">
    <source>
        <dbReference type="SAM" id="Coils"/>
    </source>
</evidence>
<dbReference type="eggNOG" id="ENOG502SKI1">
    <property type="taxonomic scope" value="Eukaryota"/>
</dbReference>
<gene>
    <name evidence="3" type="ORF">PIIN_08959</name>
</gene>
<name>G4TUI6_SERID</name>
<evidence type="ECO:0000313" key="4">
    <source>
        <dbReference type="Proteomes" id="UP000007148"/>
    </source>
</evidence>
<sequence length="348" mass="38530">MAEAEHAPTLPSLRELQLEELLRTRELQIQTLNNELLLAKKQLPALTPHGLVSEEAVSAAAMAALMPHLVNERNAINGIGSSELIHPGLVAALRQRATMLQEENDELYTVLRRAETGRLDEEVKGLRRLVDKLERALRESNEKVQYLSGEMAATTELLARDNLTPVHPRRQDREPTPSRGSRSPHDASPKPHHQPPTGPRSKKPRTYLSPPPAHTRPDDRTRQPHRSPSFESKSSDRSHAPPPSRAAGMDMDSRRDRDRRRPERDMPSPTPRERDRSGRDNQHGRATDSGPGPSGDANGLQIRGYARSKGDNGNQGRSSPRRSAGGPPGRANGLPNRPDRGLAERMGL</sequence>
<dbReference type="OrthoDB" id="3363802at2759"/>
<evidence type="ECO:0000256" key="2">
    <source>
        <dbReference type="SAM" id="MobiDB-lite"/>
    </source>
</evidence>
<keyword evidence="1" id="KW-0175">Coiled coil</keyword>
<feature type="coiled-coil region" evidence="1">
    <location>
        <begin position="116"/>
        <end position="150"/>
    </location>
</feature>